<comment type="caution">
    <text evidence="2">The sequence shown here is derived from an EMBL/GenBank/DDBJ whole genome shotgun (WGS) entry which is preliminary data.</text>
</comment>
<feature type="signal peptide" evidence="1">
    <location>
        <begin position="1"/>
        <end position="20"/>
    </location>
</feature>
<name>A0ABV2SG69_9GAMM</name>
<proteinExistence type="predicted"/>
<dbReference type="EMBL" id="JBEWTB010000002">
    <property type="protein sequence ID" value="MET4756776.1"/>
    <property type="molecule type" value="Genomic_DNA"/>
</dbReference>
<organism evidence="2 3">
    <name type="scientific">Endozoicomonas lisbonensis</name>
    <dbReference type="NCBI Taxonomy" id="3120522"/>
    <lineage>
        <taxon>Bacteria</taxon>
        <taxon>Pseudomonadati</taxon>
        <taxon>Pseudomonadota</taxon>
        <taxon>Gammaproteobacteria</taxon>
        <taxon>Oceanospirillales</taxon>
        <taxon>Endozoicomonadaceae</taxon>
        <taxon>Endozoicomonas</taxon>
    </lineage>
</organism>
<evidence type="ECO:0000313" key="2">
    <source>
        <dbReference type="EMBL" id="MET4756776.1"/>
    </source>
</evidence>
<gene>
    <name evidence="2" type="ORF">V5J35_001968</name>
</gene>
<evidence type="ECO:0000256" key="1">
    <source>
        <dbReference type="SAM" id="SignalP"/>
    </source>
</evidence>
<evidence type="ECO:0000313" key="3">
    <source>
        <dbReference type="Proteomes" id="UP001549366"/>
    </source>
</evidence>
<keyword evidence="3" id="KW-1185">Reference proteome</keyword>
<feature type="chain" id="PRO_5047143829" evidence="1">
    <location>
        <begin position="21"/>
        <end position="185"/>
    </location>
</feature>
<keyword evidence="1" id="KW-0732">Signal</keyword>
<reference evidence="2 3" key="1">
    <citation type="submission" date="2024-06" db="EMBL/GenBank/DDBJ databases">
        <title>Genomic Encyclopedia of Type Strains, Phase V (KMG-V): Genome sequencing to study the core and pangenomes of soil and plant-associated prokaryotes.</title>
        <authorList>
            <person name="Whitman W."/>
        </authorList>
    </citation>
    <scope>NUCLEOTIDE SEQUENCE [LARGE SCALE GENOMIC DNA]</scope>
    <source>
        <strain evidence="2 3">NE40</strain>
    </source>
</reference>
<protein>
    <submittedName>
        <fullName evidence="2">Spore coat protein U-like protein</fullName>
    </submittedName>
</protein>
<dbReference type="RefSeq" id="WP_354011084.1">
    <property type="nucleotide sequence ID" value="NZ_JBEWTA010000001.1"/>
</dbReference>
<dbReference type="Proteomes" id="UP001549366">
    <property type="component" value="Unassembled WGS sequence"/>
</dbReference>
<accession>A0ABV2SG69</accession>
<sequence>MIYRYLVFIIFALQSAYSAAVCIPNGGDGVLAAESCAEADITLSVPALARVNQLQEFSLGEFDYVTVPQSLNNFCIWYNTEEFALTINSANSIGDSSFALLGTSSAARIPYEVVWYDQTGGSGTELNLTSLEDVPQQQLRLPTQPVNSDCEDNNTSINVRVPLQNLENQPEDSYSDTLTVTVSVQ</sequence>